<sequence length="442" mass="48413">MEVWSGTITSRSVFLDGIRLINPSSTNRCDLSGATLSLQSLVDSTSIPLLALTGPVLEVHVVNSSTGEWIKQTLLSNVSPDKDEEASMLQCPIGILVMVEDSRDNTKGPEKTNSLLIYGVVSLHASTALRGGDSGLSLLKEIRVYAAPLSSALITKARSLQPTLDYDFTNGIEPSQYARFLCNASESNPKRKRADSLFEAAYEYHKNVRKKGVVAVSEYIEKKREASPLVNVLYSKTKKEHCSTTSSSVPLDSGTSRAGFIGGRTSSLSKQCSPAPRAFETNISDRQKSTLVTPVFKKKKNFPTHPTTATSEDIITANKACLTRTILTCLRLYGYHRGPTTQRTKPGSIDQASNTIAPDKTPELLGYEGQGFKAMYHATYRASTFALRRFLHDTHPAPVPGLDQETPLKTANNITCVPMLEREKATEVVDSILKLFCEDSEW</sequence>
<dbReference type="EMBL" id="JALBCA010000138">
    <property type="protein sequence ID" value="KAI2382192.1"/>
    <property type="molecule type" value="Genomic_DNA"/>
</dbReference>
<gene>
    <name evidence="1" type="ORF">LOY88_006225</name>
</gene>
<protein>
    <submittedName>
        <fullName evidence="1">Uncharacterized protein</fullName>
    </submittedName>
</protein>
<name>A0ACB8UNK4_9EURO</name>
<organism evidence="1">
    <name type="scientific">Ophidiomyces ophidiicola</name>
    <dbReference type="NCBI Taxonomy" id="1387563"/>
    <lineage>
        <taxon>Eukaryota</taxon>
        <taxon>Fungi</taxon>
        <taxon>Dikarya</taxon>
        <taxon>Ascomycota</taxon>
        <taxon>Pezizomycotina</taxon>
        <taxon>Eurotiomycetes</taxon>
        <taxon>Eurotiomycetidae</taxon>
        <taxon>Onygenales</taxon>
        <taxon>Onygenaceae</taxon>
        <taxon>Ophidiomyces</taxon>
    </lineage>
</organism>
<evidence type="ECO:0000313" key="1">
    <source>
        <dbReference type="EMBL" id="KAI2382192.1"/>
    </source>
</evidence>
<accession>A0ACB8UNK4</accession>
<reference evidence="1" key="1">
    <citation type="journal article" date="2022" name="bioRxiv">
        <title>Population genetic analysis of Ophidiomyces ophidiicola, the causative agent of snake fungal disease, indicates recent introductions to the USA.</title>
        <authorList>
            <person name="Ladner J.T."/>
            <person name="Palmer J.M."/>
            <person name="Ettinger C.L."/>
            <person name="Stajich J.E."/>
            <person name="Farrell T.M."/>
            <person name="Glorioso B.M."/>
            <person name="Lawson B."/>
            <person name="Price S.J."/>
            <person name="Stengle A.G."/>
            <person name="Grear D.A."/>
            <person name="Lorch J.M."/>
        </authorList>
    </citation>
    <scope>NUCLEOTIDE SEQUENCE</scope>
    <source>
        <strain evidence="1">NWHC 24266-5</strain>
    </source>
</reference>
<comment type="caution">
    <text evidence="1">The sequence shown here is derived from an EMBL/GenBank/DDBJ whole genome shotgun (WGS) entry which is preliminary data.</text>
</comment>
<proteinExistence type="predicted"/>